<feature type="compositionally biased region" description="Basic residues" evidence="5">
    <location>
        <begin position="320"/>
        <end position="330"/>
    </location>
</feature>
<dbReference type="InterPro" id="IPR050731">
    <property type="entry name" value="HRD1_E3_ubiq-ligases"/>
</dbReference>
<evidence type="ECO:0000256" key="4">
    <source>
        <dbReference type="PROSITE-ProRule" id="PRU00175"/>
    </source>
</evidence>
<feature type="compositionally biased region" description="Polar residues" evidence="5">
    <location>
        <begin position="297"/>
        <end position="310"/>
    </location>
</feature>
<dbReference type="PANTHER" id="PTHR22763:SF162">
    <property type="entry name" value="TRANSMEMBRANE E3 UBIQUITIN-PROTEIN LIGASE 1"/>
    <property type="match status" value="1"/>
</dbReference>
<keyword evidence="8" id="KW-1185">Reference proteome</keyword>
<dbReference type="GO" id="GO:0043161">
    <property type="term" value="P:proteasome-mediated ubiquitin-dependent protein catabolic process"/>
    <property type="evidence" value="ECO:0007669"/>
    <property type="project" value="TreeGrafter"/>
</dbReference>
<dbReference type="OrthoDB" id="8062037at2759"/>
<gene>
    <name evidence="7" type="ORF">JDV02_007073</name>
</gene>
<dbReference type="GO" id="GO:0044695">
    <property type="term" value="C:Dsc E3 ubiquitin ligase complex"/>
    <property type="evidence" value="ECO:0007669"/>
    <property type="project" value="TreeGrafter"/>
</dbReference>
<dbReference type="GeneID" id="72069022"/>
<feature type="domain" description="RING-type" evidence="6">
    <location>
        <begin position="418"/>
        <end position="466"/>
    </location>
</feature>
<feature type="region of interest" description="Disordered" evidence="5">
    <location>
        <begin position="613"/>
        <end position="654"/>
    </location>
</feature>
<feature type="region of interest" description="Disordered" evidence="5">
    <location>
        <begin position="1"/>
        <end position="77"/>
    </location>
</feature>
<organism evidence="7 8">
    <name type="scientific">Purpureocillium takamizusanense</name>
    <dbReference type="NCBI Taxonomy" id="2060973"/>
    <lineage>
        <taxon>Eukaryota</taxon>
        <taxon>Fungi</taxon>
        <taxon>Dikarya</taxon>
        <taxon>Ascomycota</taxon>
        <taxon>Pezizomycotina</taxon>
        <taxon>Sordariomycetes</taxon>
        <taxon>Hypocreomycetidae</taxon>
        <taxon>Hypocreales</taxon>
        <taxon>Ophiocordycipitaceae</taxon>
        <taxon>Purpureocillium</taxon>
    </lineage>
</organism>
<feature type="region of interest" description="Disordered" evidence="5">
    <location>
        <begin position="351"/>
        <end position="375"/>
    </location>
</feature>
<name>A0A9Q8QK14_9HYPO</name>
<keyword evidence="1" id="KW-0479">Metal-binding</keyword>
<feature type="region of interest" description="Disordered" evidence="5">
    <location>
        <begin position="131"/>
        <end position="225"/>
    </location>
</feature>
<dbReference type="SMART" id="SM00184">
    <property type="entry name" value="RING"/>
    <property type="match status" value="1"/>
</dbReference>
<feature type="compositionally biased region" description="Polar residues" evidence="5">
    <location>
        <begin position="1"/>
        <end position="16"/>
    </location>
</feature>
<evidence type="ECO:0000259" key="6">
    <source>
        <dbReference type="PROSITE" id="PS50089"/>
    </source>
</evidence>
<protein>
    <recommendedName>
        <fullName evidence="6">RING-type domain-containing protein</fullName>
    </recommendedName>
</protein>
<evidence type="ECO:0000313" key="8">
    <source>
        <dbReference type="Proteomes" id="UP000829364"/>
    </source>
</evidence>
<dbReference type="PANTHER" id="PTHR22763">
    <property type="entry name" value="RING ZINC FINGER PROTEIN"/>
    <property type="match status" value="1"/>
</dbReference>
<feature type="compositionally biased region" description="Polar residues" evidence="5">
    <location>
        <begin position="160"/>
        <end position="178"/>
    </location>
</feature>
<dbReference type="PROSITE" id="PS50089">
    <property type="entry name" value="ZF_RING_2"/>
    <property type="match status" value="1"/>
</dbReference>
<dbReference type="SUPFAM" id="SSF57850">
    <property type="entry name" value="RING/U-box"/>
    <property type="match status" value="1"/>
</dbReference>
<keyword evidence="2 4" id="KW-0863">Zinc-finger</keyword>
<evidence type="ECO:0000256" key="1">
    <source>
        <dbReference type="ARBA" id="ARBA00022723"/>
    </source>
</evidence>
<evidence type="ECO:0000313" key="7">
    <source>
        <dbReference type="EMBL" id="UNI21045.1"/>
    </source>
</evidence>
<accession>A0A9Q8QK14</accession>
<evidence type="ECO:0000256" key="3">
    <source>
        <dbReference type="ARBA" id="ARBA00022833"/>
    </source>
</evidence>
<dbReference type="Proteomes" id="UP000829364">
    <property type="component" value="Chromosome 6"/>
</dbReference>
<dbReference type="GO" id="GO:0008270">
    <property type="term" value="F:zinc ion binding"/>
    <property type="evidence" value="ECO:0007669"/>
    <property type="project" value="UniProtKB-KW"/>
</dbReference>
<keyword evidence="3" id="KW-0862">Zinc</keyword>
<dbReference type="AlphaFoldDB" id="A0A9Q8QK14"/>
<proteinExistence type="predicted"/>
<dbReference type="EMBL" id="CP086359">
    <property type="protein sequence ID" value="UNI21045.1"/>
    <property type="molecule type" value="Genomic_DNA"/>
</dbReference>
<dbReference type="RefSeq" id="XP_047844526.1">
    <property type="nucleotide sequence ID" value="XM_047988528.1"/>
</dbReference>
<feature type="region of interest" description="Disordered" evidence="5">
    <location>
        <begin position="257"/>
        <end position="339"/>
    </location>
</feature>
<dbReference type="GO" id="GO:0061630">
    <property type="term" value="F:ubiquitin protein ligase activity"/>
    <property type="evidence" value="ECO:0007669"/>
    <property type="project" value="TreeGrafter"/>
</dbReference>
<feature type="region of interest" description="Disordered" evidence="5">
    <location>
        <begin position="525"/>
        <end position="570"/>
    </location>
</feature>
<dbReference type="InterPro" id="IPR013083">
    <property type="entry name" value="Znf_RING/FYVE/PHD"/>
</dbReference>
<feature type="compositionally biased region" description="Low complexity" evidence="5">
    <location>
        <begin position="355"/>
        <end position="369"/>
    </location>
</feature>
<dbReference type="Pfam" id="PF13639">
    <property type="entry name" value="zf-RING_2"/>
    <property type="match status" value="1"/>
</dbReference>
<dbReference type="KEGG" id="ptkz:JDV02_007073"/>
<feature type="compositionally biased region" description="Pro residues" evidence="5">
    <location>
        <begin position="38"/>
        <end position="51"/>
    </location>
</feature>
<dbReference type="Gene3D" id="3.30.40.10">
    <property type="entry name" value="Zinc/RING finger domain, C3HC4 (zinc finger)"/>
    <property type="match status" value="1"/>
</dbReference>
<dbReference type="InterPro" id="IPR001841">
    <property type="entry name" value="Znf_RING"/>
</dbReference>
<evidence type="ECO:0000256" key="2">
    <source>
        <dbReference type="ARBA" id="ARBA00022771"/>
    </source>
</evidence>
<evidence type="ECO:0000256" key="5">
    <source>
        <dbReference type="SAM" id="MobiDB-lite"/>
    </source>
</evidence>
<feature type="compositionally biased region" description="Polar residues" evidence="5">
    <location>
        <begin position="645"/>
        <end position="654"/>
    </location>
</feature>
<reference evidence="7" key="1">
    <citation type="submission" date="2021-11" db="EMBL/GenBank/DDBJ databases">
        <title>Purpureocillium_takamizusanense_genome.</title>
        <authorList>
            <person name="Nguyen N.-H."/>
        </authorList>
    </citation>
    <scope>NUCLEOTIDE SEQUENCE</scope>
    <source>
        <strain evidence="7">PT3</strain>
    </source>
</reference>
<sequence length="654" mass="70528">MDPINYMSQSSQQLSPRSDPVHGHGAWLAQTHHSMGGPWPPPNPHYLPSPQPSRGLPGLDPFHVGMQGTLPHPDRSLRTPTTMPLPNTLLGLASLSQNQTWIPAAPPYPGGPASAGTAGHGLPPVGFIARMGGSEPEGGRPPGSGPLSADEHRGFVDVLSGTNPVPTAPMQQRLQTTASRDEVAAANASAGAVQGATPEARLPLQFNPGGHQRPLIANGSSASATQVVNHQYQHQALPQPQPHHPPRQRLHNRQHHSLPFDQTTPPRRATAHGSSSPTTPPSPNTPRPHHSGRATFLATSLSTPRNSSALPSPVSDRRRQGYSRARRYMSSRHAAASDPVQNLTDFVEMADHSRQALSESSSSGLSRGGNNPMFDDAASVRQAQLARGAEVKLIASRAALRTLQSVDKNDLPKSEQVCVICYNEYNEMSPEGVSEAPLRLPRCKHVFGDHCIKKWFEESDSCPYCRDKLPSEPKNSQGTARAFMNLMRLRGLQPSELEENLYRRALSGSVADAEFGEYVHSMRPQAFVHERRSPPDDATGQDQRRTRRRRRSPSPHGALEGVAGNNVTEAPAHSPEAVVDLGGDEDSTPSVAYMRHIMVLMGEDAVQSLNGVRRQGSSTTGGDAAGGHQGHAGVPPFTAFHNPGVWSSSQRRRW</sequence>
<dbReference type="GO" id="GO:0012505">
    <property type="term" value="C:endomembrane system"/>
    <property type="evidence" value="ECO:0007669"/>
    <property type="project" value="TreeGrafter"/>
</dbReference>
<feature type="compositionally biased region" description="Low complexity" evidence="5">
    <location>
        <begin position="184"/>
        <end position="196"/>
    </location>
</feature>